<dbReference type="HOGENOM" id="CLU_075028_0_0_0"/>
<evidence type="ECO:0000313" key="1">
    <source>
        <dbReference type="EMBL" id="ADH62893.1"/>
    </source>
</evidence>
<dbReference type="Proteomes" id="UP000001916">
    <property type="component" value="Chromosome"/>
</dbReference>
<sequence>MPVLILPTLGSFHILHPRYNAVTILEMAKAYGPRAVLLASYAPAELEAGLWRDVGDLPLFHLLPWAERNGLEVAALDKHPNLKVQAEQFRQALAQFPRGQEFLAQAAELERRLQALLTRPLLPDMLSRPAFVDELWNYLDGFAQVFGEGPATGFRAQRMQAVAEQIGSRGEGRWLVISDLLDYPYLLREIPGATGPGAHASSPAEADRAILDRAWRLEEKDDWSLLLQQLQEIADAEAQYLAAQIYLAAGRPEDALALMEALLHSEFAHPAYLPGYVLARYGQLQDLAGNRQAALRAYQAALALSWVPAEAREIALAGQRNPFKLG</sequence>
<dbReference type="RefSeq" id="WP_013157476.1">
    <property type="nucleotide sequence ID" value="NC_014212.1"/>
</dbReference>
<dbReference type="AlphaFoldDB" id="D7BCK8"/>
<gene>
    <name evidence="1" type="ordered locus">Mesil_0985</name>
</gene>
<keyword evidence="2" id="KW-1185">Reference proteome</keyword>
<dbReference type="eggNOG" id="ENOG502ZAZF">
    <property type="taxonomic scope" value="Bacteria"/>
</dbReference>
<protein>
    <submittedName>
        <fullName evidence="1">Uncharacterized protein</fullName>
    </submittedName>
</protein>
<name>D7BCK8_ALLS1</name>
<evidence type="ECO:0000313" key="2">
    <source>
        <dbReference type="Proteomes" id="UP000001916"/>
    </source>
</evidence>
<dbReference type="OrthoDB" id="24925at2"/>
<dbReference type="SUPFAM" id="SSF48452">
    <property type="entry name" value="TPR-like"/>
    <property type="match status" value="1"/>
</dbReference>
<reference evidence="1 2" key="1">
    <citation type="journal article" date="2010" name="Stand. Genomic Sci.">
        <title>Complete genome sequence of Meiothermus silvanus type strain (VI-R2).</title>
        <authorList>
            <person name="Sikorski J."/>
            <person name="Tindall B.J."/>
            <person name="Lowry S."/>
            <person name="Lucas S."/>
            <person name="Nolan M."/>
            <person name="Copeland A."/>
            <person name="Glavina Del Rio T."/>
            <person name="Tice H."/>
            <person name="Cheng J.F."/>
            <person name="Han C."/>
            <person name="Pitluck S."/>
            <person name="Liolios K."/>
            <person name="Ivanova N."/>
            <person name="Mavromatis K."/>
            <person name="Mikhailova N."/>
            <person name="Pati A."/>
            <person name="Goodwin L."/>
            <person name="Chen A."/>
            <person name="Palaniappan K."/>
            <person name="Land M."/>
            <person name="Hauser L."/>
            <person name="Chang Y.J."/>
            <person name="Jeffries C.D."/>
            <person name="Rohde M."/>
            <person name="Goker M."/>
            <person name="Woyke T."/>
            <person name="Bristow J."/>
            <person name="Eisen J.A."/>
            <person name="Markowitz V."/>
            <person name="Hugenholtz P."/>
            <person name="Kyrpides N.C."/>
            <person name="Klenk H.P."/>
            <person name="Lapidus A."/>
        </authorList>
    </citation>
    <scope>NUCLEOTIDE SEQUENCE [LARGE SCALE GENOMIC DNA]</scope>
    <source>
        <strain evidence="2">ATCC 700542 / DSM 9946 / VI-R2</strain>
    </source>
</reference>
<dbReference type="Gene3D" id="1.25.40.10">
    <property type="entry name" value="Tetratricopeptide repeat domain"/>
    <property type="match status" value="1"/>
</dbReference>
<dbReference type="InterPro" id="IPR011990">
    <property type="entry name" value="TPR-like_helical_dom_sf"/>
</dbReference>
<accession>D7BCK8</accession>
<dbReference type="KEGG" id="msv:Mesil_0985"/>
<dbReference type="STRING" id="526227.Mesil_0985"/>
<proteinExistence type="predicted"/>
<organism evidence="1 2">
    <name type="scientific">Allomeiothermus silvanus (strain ATCC 700542 / DSM 9946 / NBRC 106475 / NCIMB 13440 / VI-R2)</name>
    <name type="common">Thermus silvanus</name>
    <dbReference type="NCBI Taxonomy" id="526227"/>
    <lineage>
        <taxon>Bacteria</taxon>
        <taxon>Thermotogati</taxon>
        <taxon>Deinococcota</taxon>
        <taxon>Deinococci</taxon>
        <taxon>Thermales</taxon>
        <taxon>Thermaceae</taxon>
        <taxon>Allomeiothermus</taxon>
    </lineage>
</organism>
<dbReference type="EMBL" id="CP002042">
    <property type="protein sequence ID" value="ADH62893.1"/>
    <property type="molecule type" value="Genomic_DNA"/>
</dbReference>